<dbReference type="Gene3D" id="1.10.10.10">
    <property type="entry name" value="Winged helix-like DNA-binding domain superfamily/Winged helix DNA-binding domain"/>
    <property type="match status" value="1"/>
</dbReference>
<dbReference type="EMBL" id="CADCWI010000040">
    <property type="protein sequence ID" value="CAA9547611.1"/>
    <property type="molecule type" value="Genomic_DNA"/>
</dbReference>
<proteinExistence type="predicted"/>
<sequence>MIHLRYTMLETIRTFGQEQLGDEAESLRGAHARWCHNLLTWVHPHWFTATQTQWGDLIEQEQANVRAALAWLYAGNRQTDLIAMVGLMWPFWFVRHHWLEGMAWLERALEASDGQHTLARIRVLVGAGCLWLMRGDEPTARAYNEEARAICHELRDVGPSDSSLNGLAICANARGDFDEGRRLNLEALAMLRAQAETHPSALPMASVILCNMAWTLFSQGQVDEAAPLAREALEMQRDLNFDWAAADTLFLHARIAEARGQHKRATACYHKSLRLAVKTRDLQITVNTLDRVAQFLAEVGDDERVALLLGASARLHEMIADVPSDERQAELSHLAARARVRLGDDGFDRLYRHGRAMPLEGIMLVALEASVPSSPRPVPAAAARRGITRRELDVLGLLAQGLTDQEIADALFVGLRTVHTHVSRLLAKLGGANRREVVARACAEHLLDDLFLASTRS</sequence>
<dbReference type="InterPro" id="IPR036388">
    <property type="entry name" value="WH-like_DNA-bd_sf"/>
</dbReference>
<dbReference type="SMART" id="SM00421">
    <property type="entry name" value="HTH_LUXR"/>
    <property type="match status" value="1"/>
</dbReference>
<dbReference type="Gene3D" id="1.25.40.10">
    <property type="entry name" value="Tetratricopeptide repeat domain"/>
    <property type="match status" value="1"/>
</dbReference>
<dbReference type="InterPro" id="IPR011990">
    <property type="entry name" value="TPR-like_helical_dom_sf"/>
</dbReference>
<evidence type="ECO:0000259" key="1">
    <source>
        <dbReference type="PROSITE" id="PS50043"/>
    </source>
</evidence>
<dbReference type="InterPro" id="IPR000792">
    <property type="entry name" value="Tscrpt_reg_LuxR_C"/>
</dbReference>
<dbReference type="Pfam" id="PF00196">
    <property type="entry name" value="GerE"/>
    <property type="match status" value="1"/>
</dbReference>
<dbReference type="SUPFAM" id="SSF46894">
    <property type="entry name" value="C-terminal effector domain of the bipartite response regulators"/>
    <property type="match status" value="1"/>
</dbReference>
<dbReference type="PROSITE" id="PS50043">
    <property type="entry name" value="HTH_LUXR_2"/>
    <property type="match status" value="1"/>
</dbReference>
<dbReference type="SUPFAM" id="SSF48452">
    <property type="entry name" value="TPR-like"/>
    <property type="match status" value="2"/>
</dbReference>
<dbReference type="InterPro" id="IPR019734">
    <property type="entry name" value="TPR_rpt"/>
</dbReference>
<dbReference type="PANTHER" id="PTHR47691:SF3">
    <property type="entry name" value="HTH-TYPE TRANSCRIPTIONAL REGULATOR RV0890C-RELATED"/>
    <property type="match status" value="1"/>
</dbReference>
<accession>A0A6J4UDL8</accession>
<dbReference type="GO" id="GO:0006355">
    <property type="term" value="P:regulation of DNA-templated transcription"/>
    <property type="evidence" value="ECO:0007669"/>
    <property type="project" value="InterPro"/>
</dbReference>
<protein>
    <recommendedName>
        <fullName evidence="1">HTH luxR-type domain-containing protein</fullName>
    </recommendedName>
</protein>
<name>A0A6J4UDL8_9BACT</name>
<dbReference type="PANTHER" id="PTHR47691">
    <property type="entry name" value="REGULATOR-RELATED"/>
    <property type="match status" value="1"/>
</dbReference>
<dbReference type="PRINTS" id="PR00038">
    <property type="entry name" value="HTHLUXR"/>
</dbReference>
<reference evidence="2" key="1">
    <citation type="submission" date="2020-02" db="EMBL/GenBank/DDBJ databases">
        <authorList>
            <person name="Meier V. D."/>
        </authorList>
    </citation>
    <scope>NUCLEOTIDE SEQUENCE</scope>
    <source>
        <strain evidence="2">AVDCRST_MAG43</strain>
    </source>
</reference>
<dbReference type="GO" id="GO:0003677">
    <property type="term" value="F:DNA binding"/>
    <property type="evidence" value="ECO:0007669"/>
    <property type="project" value="InterPro"/>
</dbReference>
<dbReference type="Pfam" id="PF13424">
    <property type="entry name" value="TPR_12"/>
    <property type="match status" value="1"/>
</dbReference>
<dbReference type="InterPro" id="IPR016032">
    <property type="entry name" value="Sig_transdc_resp-reg_C-effctor"/>
</dbReference>
<evidence type="ECO:0000313" key="2">
    <source>
        <dbReference type="EMBL" id="CAA9547611.1"/>
    </source>
</evidence>
<feature type="domain" description="HTH luxR-type" evidence="1">
    <location>
        <begin position="380"/>
        <end position="445"/>
    </location>
</feature>
<dbReference type="SMART" id="SM00028">
    <property type="entry name" value="TPR"/>
    <property type="match status" value="2"/>
</dbReference>
<gene>
    <name evidence="2" type="ORF">AVDCRST_MAG43-794</name>
</gene>
<organism evidence="2">
    <name type="scientific">uncultured Thermomicrobiales bacterium</name>
    <dbReference type="NCBI Taxonomy" id="1645740"/>
    <lineage>
        <taxon>Bacteria</taxon>
        <taxon>Pseudomonadati</taxon>
        <taxon>Thermomicrobiota</taxon>
        <taxon>Thermomicrobia</taxon>
        <taxon>Thermomicrobiales</taxon>
        <taxon>environmental samples</taxon>
    </lineage>
</organism>
<dbReference type="CDD" id="cd06170">
    <property type="entry name" value="LuxR_C_like"/>
    <property type="match status" value="1"/>
</dbReference>
<dbReference type="AlphaFoldDB" id="A0A6J4UDL8"/>